<dbReference type="AlphaFoldDB" id="A0A9W8AEI5"/>
<dbReference type="Proteomes" id="UP001150569">
    <property type="component" value="Unassembled WGS sequence"/>
</dbReference>
<dbReference type="EMBL" id="JANBPT010000034">
    <property type="protein sequence ID" value="KAJ1929457.1"/>
    <property type="molecule type" value="Genomic_DNA"/>
</dbReference>
<evidence type="ECO:0000313" key="3">
    <source>
        <dbReference type="Proteomes" id="UP001150569"/>
    </source>
</evidence>
<evidence type="ECO:0000313" key="2">
    <source>
        <dbReference type="EMBL" id="KAJ1929457.1"/>
    </source>
</evidence>
<comment type="caution">
    <text evidence="2">The sequence shown here is derived from an EMBL/GenBank/DDBJ whole genome shotgun (WGS) entry which is preliminary data.</text>
</comment>
<organism evidence="2 3">
    <name type="scientific">Tieghemiomyces parasiticus</name>
    <dbReference type="NCBI Taxonomy" id="78921"/>
    <lineage>
        <taxon>Eukaryota</taxon>
        <taxon>Fungi</taxon>
        <taxon>Fungi incertae sedis</taxon>
        <taxon>Zoopagomycota</taxon>
        <taxon>Kickxellomycotina</taxon>
        <taxon>Dimargaritomycetes</taxon>
        <taxon>Dimargaritales</taxon>
        <taxon>Dimargaritaceae</taxon>
        <taxon>Tieghemiomyces</taxon>
    </lineage>
</organism>
<keyword evidence="1" id="KW-0732">Signal</keyword>
<keyword evidence="3" id="KW-1185">Reference proteome</keyword>
<reference evidence="2" key="1">
    <citation type="submission" date="2022-07" db="EMBL/GenBank/DDBJ databases">
        <title>Phylogenomic reconstructions and comparative analyses of Kickxellomycotina fungi.</title>
        <authorList>
            <person name="Reynolds N.K."/>
            <person name="Stajich J.E."/>
            <person name="Barry K."/>
            <person name="Grigoriev I.V."/>
            <person name="Crous P."/>
            <person name="Smith M.E."/>
        </authorList>
    </citation>
    <scope>NUCLEOTIDE SEQUENCE</scope>
    <source>
        <strain evidence="2">RSA 861</strain>
    </source>
</reference>
<proteinExistence type="predicted"/>
<feature type="chain" id="PRO_5040995170" evidence="1">
    <location>
        <begin position="22"/>
        <end position="331"/>
    </location>
</feature>
<sequence>MRLLTPAQGLTLVLLYTSILARPTPGPLNPPLTNAKPSRPNVEAIEVFHRTMRFVDIGLYREEIVAAFDEIVEPFTLATLHEPDGPQRITQSLHNFATLLRNGLAHYEGLFNGALTQYKQALSMTDPELRDQVGTLLRGKLHDHESTIWHGLHPRAGTEDQTPSKGPVNREHLYALTAAILNLIETRRIQSLNLTDGLLEVLPTLIGSTLTYTALVTLVHRWLDNWMIYSLGQRLHTTADLAPIHAPYINGCLTDAVVKVYRTETTKAFMTEVQAGRAPEHGSNSGSRGVAEIVNSVVADSLVFSRMANEIWYDYQRMKFPTLANPLLVEL</sequence>
<name>A0A9W8AEI5_9FUNG</name>
<gene>
    <name evidence="2" type="ORF">IWQ60_001138</name>
</gene>
<evidence type="ECO:0000256" key="1">
    <source>
        <dbReference type="SAM" id="SignalP"/>
    </source>
</evidence>
<feature type="signal peptide" evidence="1">
    <location>
        <begin position="1"/>
        <end position="21"/>
    </location>
</feature>
<protein>
    <submittedName>
        <fullName evidence="2">Uncharacterized protein</fullName>
    </submittedName>
</protein>
<accession>A0A9W8AEI5</accession>